<evidence type="ECO:0000313" key="6">
    <source>
        <dbReference type="EMBL" id="GAA3919785.1"/>
    </source>
</evidence>
<feature type="domain" description="Histidine kinase" evidence="5">
    <location>
        <begin position="348"/>
        <end position="593"/>
    </location>
</feature>
<reference evidence="7" key="1">
    <citation type="journal article" date="2019" name="Int. J. Syst. Evol. Microbiol.">
        <title>The Global Catalogue of Microorganisms (GCM) 10K type strain sequencing project: providing services to taxonomists for standard genome sequencing and annotation.</title>
        <authorList>
            <consortium name="The Broad Institute Genomics Platform"/>
            <consortium name="The Broad Institute Genome Sequencing Center for Infectious Disease"/>
            <person name="Wu L."/>
            <person name="Ma J."/>
        </authorList>
    </citation>
    <scope>NUCLEOTIDE SEQUENCE [LARGE SCALE GENOMIC DNA]</scope>
    <source>
        <strain evidence="7">JCM 17551</strain>
    </source>
</reference>
<evidence type="ECO:0000256" key="3">
    <source>
        <dbReference type="ARBA" id="ARBA00022553"/>
    </source>
</evidence>
<dbReference type="InterPro" id="IPR003661">
    <property type="entry name" value="HisK_dim/P_dom"/>
</dbReference>
<dbReference type="SMART" id="SM00388">
    <property type="entry name" value="HisKA"/>
    <property type="match status" value="1"/>
</dbReference>
<dbReference type="Gene3D" id="3.30.565.10">
    <property type="entry name" value="Histidine kinase-like ATPase, C-terminal domain"/>
    <property type="match status" value="1"/>
</dbReference>
<accession>A0ABP7MGB7</accession>
<dbReference type="InterPro" id="IPR036097">
    <property type="entry name" value="HisK_dim/P_sf"/>
</dbReference>
<keyword evidence="3" id="KW-0597">Phosphoprotein</keyword>
<gene>
    <name evidence="6" type="ORF">GCM10022277_14100</name>
</gene>
<dbReference type="RefSeq" id="WP_344796904.1">
    <property type="nucleotide sequence ID" value="NZ_BAABBN010000004.1"/>
</dbReference>
<evidence type="ECO:0000256" key="4">
    <source>
        <dbReference type="SAM" id="Coils"/>
    </source>
</evidence>
<dbReference type="InterPro" id="IPR005467">
    <property type="entry name" value="His_kinase_dom"/>
</dbReference>
<dbReference type="InterPro" id="IPR036890">
    <property type="entry name" value="HATPase_C_sf"/>
</dbReference>
<dbReference type="Gene3D" id="1.10.287.130">
    <property type="match status" value="1"/>
</dbReference>
<evidence type="ECO:0000256" key="1">
    <source>
        <dbReference type="ARBA" id="ARBA00000085"/>
    </source>
</evidence>
<proteinExistence type="predicted"/>
<feature type="coiled-coil region" evidence="4">
    <location>
        <begin position="309"/>
        <end position="339"/>
    </location>
</feature>
<dbReference type="PANTHER" id="PTHR43065">
    <property type="entry name" value="SENSOR HISTIDINE KINASE"/>
    <property type="match status" value="1"/>
</dbReference>
<name>A0ABP7MGB7_9GAMM</name>
<comment type="catalytic activity">
    <reaction evidence="1">
        <text>ATP + protein L-histidine = ADP + protein N-phospho-L-histidine.</text>
        <dbReference type="EC" id="2.7.13.3"/>
    </reaction>
</comment>
<evidence type="ECO:0000313" key="7">
    <source>
        <dbReference type="Proteomes" id="UP001501565"/>
    </source>
</evidence>
<dbReference type="Pfam" id="PF02518">
    <property type="entry name" value="HATPase_c"/>
    <property type="match status" value="1"/>
</dbReference>
<dbReference type="PRINTS" id="PR00344">
    <property type="entry name" value="BCTRLSENSOR"/>
</dbReference>
<protein>
    <recommendedName>
        <fullName evidence="2">histidine kinase</fullName>
        <ecNumber evidence="2">2.7.13.3</ecNumber>
    </recommendedName>
</protein>
<dbReference type="SUPFAM" id="SSF47384">
    <property type="entry name" value="Homodimeric domain of signal transducing histidine kinase"/>
    <property type="match status" value="1"/>
</dbReference>
<dbReference type="InterPro" id="IPR003594">
    <property type="entry name" value="HATPase_dom"/>
</dbReference>
<evidence type="ECO:0000259" key="5">
    <source>
        <dbReference type="PROSITE" id="PS50109"/>
    </source>
</evidence>
<sequence>MRIRKSGVDQSLVEILDILKDQLKGFGVCWFWQDVDFEPNMENSLYAESVDAVIDVAPFVFFEHAQKNASHFEWTASELTFEHKNYHTHIYCVPVDKHEDSILMLLSETSQNLPEHILEEIYWATQSLGFKRKLISTNNELSDLQNHMRYQVVWAECIEWTKNIVKEDKNLYQELLTRLMLISNSTKGAILVDGKGEFSVCKGCKNESIKNILKVLRAKGHDLDRMSDYILENASPQSNNTSPLELHEHILIGPAKSAARNRKVTIVLSKPNIKAPYTITDHVYIEQIISSVFMGLDKNSLMRALARSNKALKHEQETQKELIQQLQEAQEQLLQSEKMASIGQLAAGVAHEINNPIGFVKTNISVLGEYSQTLLDTLKNIRQQLDKHPDQSIIKYFNNLLEEIDLEELDEDLPELLEDANDGITRVRDIVNDLKDFSRTDTGHLVMCDIHNPIKKALNIAHNEIKYKIDVETDYAEDLPDVEIVESQIGQVVLNFIVNAAHAIDERGIIKIKTEQLNDDHISFSISDTGHGIDETTLKKIFDPFFTTKPVGKGTGLGLSLSYGIIQRHNGNIKVASKKGKGTTFTTILPIKQPLEKEETDEQCSAEC</sequence>
<dbReference type="SMART" id="SM00387">
    <property type="entry name" value="HATPase_c"/>
    <property type="match status" value="1"/>
</dbReference>
<dbReference type="PANTHER" id="PTHR43065:SF50">
    <property type="entry name" value="HISTIDINE KINASE"/>
    <property type="match status" value="1"/>
</dbReference>
<organism evidence="6 7">
    <name type="scientific">Litoribacillus peritrichatus</name>
    <dbReference type="NCBI Taxonomy" id="718191"/>
    <lineage>
        <taxon>Bacteria</taxon>
        <taxon>Pseudomonadati</taxon>
        <taxon>Pseudomonadota</taxon>
        <taxon>Gammaproteobacteria</taxon>
        <taxon>Oceanospirillales</taxon>
        <taxon>Oceanospirillaceae</taxon>
        <taxon>Litoribacillus</taxon>
    </lineage>
</organism>
<comment type="caution">
    <text evidence="6">The sequence shown here is derived from an EMBL/GenBank/DDBJ whole genome shotgun (WGS) entry which is preliminary data.</text>
</comment>
<evidence type="ECO:0000256" key="2">
    <source>
        <dbReference type="ARBA" id="ARBA00012438"/>
    </source>
</evidence>
<keyword evidence="7" id="KW-1185">Reference proteome</keyword>
<dbReference type="SUPFAM" id="SSF55874">
    <property type="entry name" value="ATPase domain of HSP90 chaperone/DNA topoisomerase II/histidine kinase"/>
    <property type="match status" value="1"/>
</dbReference>
<dbReference type="PROSITE" id="PS50109">
    <property type="entry name" value="HIS_KIN"/>
    <property type="match status" value="1"/>
</dbReference>
<dbReference type="EC" id="2.7.13.3" evidence="2"/>
<dbReference type="Proteomes" id="UP001501565">
    <property type="component" value="Unassembled WGS sequence"/>
</dbReference>
<keyword evidence="4" id="KW-0175">Coiled coil</keyword>
<dbReference type="CDD" id="cd00082">
    <property type="entry name" value="HisKA"/>
    <property type="match status" value="1"/>
</dbReference>
<dbReference type="InterPro" id="IPR004358">
    <property type="entry name" value="Sig_transdc_His_kin-like_C"/>
</dbReference>
<dbReference type="EMBL" id="BAABBN010000004">
    <property type="protein sequence ID" value="GAA3919785.1"/>
    <property type="molecule type" value="Genomic_DNA"/>
</dbReference>